<gene>
    <name evidence="2" type="ORF">KP509_16G071100</name>
</gene>
<dbReference type="AlphaFoldDB" id="A0A8T2T3Z8"/>
<evidence type="ECO:0000313" key="2">
    <source>
        <dbReference type="EMBL" id="KAH7388345.1"/>
    </source>
</evidence>
<accession>A0A8T2T3Z8</accession>
<dbReference type="InterPro" id="IPR000073">
    <property type="entry name" value="AB_hydrolase_1"/>
</dbReference>
<dbReference type="SUPFAM" id="SSF53474">
    <property type="entry name" value="alpha/beta-Hydrolases"/>
    <property type="match status" value="1"/>
</dbReference>
<evidence type="ECO:0000313" key="3">
    <source>
        <dbReference type="Proteomes" id="UP000825935"/>
    </source>
</evidence>
<dbReference type="PANTHER" id="PTHR43689:SF1">
    <property type="entry name" value="ALPHA_BETA-HYDROLASES SUPERFAMILY PROTEIN"/>
    <property type="match status" value="1"/>
</dbReference>
<evidence type="ECO:0000259" key="1">
    <source>
        <dbReference type="Pfam" id="PF12697"/>
    </source>
</evidence>
<organism evidence="2 3">
    <name type="scientific">Ceratopteris richardii</name>
    <name type="common">Triangle waterfern</name>
    <dbReference type="NCBI Taxonomy" id="49495"/>
    <lineage>
        <taxon>Eukaryota</taxon>
        <taxon>Viridiplantae</taxon>
        <taxon>Streptophyta</taxon>
        <taxon>Embryophyta</taxon>
        <taxon>Tracheophyta</taxon>
        <taxon>Polypodiopsida</taxon>
        <taxon>Polypodiidae</taxon>
        <taxon>Polypodiales</taxon>
        <taxon>Pteridineae</taxon>
        <taxon>Pteridaceae</taxon>
        <taxon>Parkerioideae</taxon>
        <taxon>Ceratopteris</taxon>
    </lineage>
</organism>
<feature type="domain" description="AB hydrolase-1" evidence="1">
    <location>
        <begin position="217"/>
        <end position="520"/>
    </location>
</feature>
<dbReference type="Proteomes" id="UP000825935">
    <property type="component" value="Chromosome 16"/>
</dbReference>
<name>A0A8T2T3Z8_CERRI</name>
<dbReference type="InterPro" id="IPR029058">
    <property type="entry name" value="AB_hydrolase_fold"/>
</dbReference>
<dbReference type="InterPro" id="IPR000639">
    <property type="entry name" value="Epox_hydrolase-like"/>
</dbReference>
<dbReference type="Gene3D" id="3.40.50.1820">
    <property type="entry name" value="alpha/beta hydrolase"/>
    <property type="match status" value="1"/>
</dbReference>
<reference evidence="2" key="1">
    <citation type="submission" date="2021-08" db="EMBL/GenBank/DDBJ databases">
        <title>WGS assembly of Ceratopteris richardii.</title>
        <authorList>
            <person name="Marchant D.B."/>
            <person name="Chen G."/>
            <person name="Jenkins J."/>
            <person name="Shu S."/>
            <person name="Leebens-Mack J."/>
            <person name="Grimwood J."/>
            <person name="Schmutz J."/>
            <person name="Soltis P."/>
            <person name="Soltis D."/>
            <person name="Chen Z.-H."/>
        </authorList>
    </citation>
    <scope>NUCLEOTIDE SEQUENCE</scope>
    <source>
        <strain evidence="2">Whitten #5841</strain>
        <tissue evidence="2">Leaf</tissue>
    </source>
</reference>
<dbReference type="EMBL" id="CM035421">
    <property type="protein sequence ID" value="KAH7388345.1"/>
    <property type="molecule type" value="Genomic_DNA"/>
</dbReference>
<keyword evidence="3" id="KW-1185">Reference proteome</keyword>
<dbReference type="Pfam" id="PF12697">
    <property type="entry name" value="Abhydrolase_6"/>
    <property type="match status" value="1"/>
</dbReference>
<dbReference type="OrthoDB" id="19657at2759"/>
<sequence>MQFVYWSFSCIFFNENHDGPTREVASPTCLLDIKCADLVIRITEVFHIVVSVCGNTQRRMFTLVKTSLVPSPLPRCQQLQRIVICSAGSDALSGPADSWRTLVSDASEVDRLRPRESKRKRMRIAGVEQDELLDPWLLADPDSRFAELYGVQIHYKIASEDKEREEQTSGGTALEKETCFPKDEVFSDMRESSSTSSSAIPPSLSQASSMPSSISAILLHGFGASLFSWERVMKRLANALQASVIAFDRPAFGLTSRIKVPLGDSDNPNHIPMNPYSTAFSSTATIGFMDLFQASKAILIGHSAGCIVAADAYFKAPERIAALVLVAPALIAPLVLKKNVEAKREKSTMTEAFLNIGERIGCIFRKITAVIQRILSSISQLWRSLLAAALRSDFGHWLIRIIMDKFSLQAVRLAWYNKDKVDEYVITGYTKPLRCRDWEHALLEYVIALIEGPSTNDIDVPVSQRLDQMECPVLIISGDSDALVPAWNAERLSKVLPNAQCHIIKNCGHLPQEETPEEFLSIIQRFIHQIQLGVFQERNPQGIMSDSPA</sequence>
<dbReference type="GO" id="GO:0003824">
    <property type="term" value="F:catalytic activity"/>
    <property type="evidence" value="ECO:0007669"/>
    <property type="project" value="InterPro"/>
</dbReference>
<dbReference type="GO" id="GO:0009941">
    <property type="term" value="C:chloroplast envelope"/>
    <property type="evidence" value="ECO:0007669"/>
    <property type="project" value="TreeGrafter"/>
</dbReference>
<proteinExistence type="predicted"/>
<dbReference type="PRINTS" id="PR00412">
    <property type="entry name" value="EPOXHYDRLASE"/>
</dbReference>
<dbReference type="OMA" id="CFCEFNG"/>
<dbReference type="PANTHER" id="PTHR43689">
    <property type="entry name" value="HYDROLASE"/>
    <property type="match status" value="1"/>
</dbReference>
<comment type="caution">
    <text evidence="2">The sequence shown here is derived from an EMBL/GenBank/DDBJ whole genome shotgun (WGS) entry which is preliminary data.</text>
</comment>
<protein>
    <recommendedName>
        <fullName evidence="1">AB hydrolase-1 domain-containing protein</fullName>
    </recommendedName>
</protein>